<sequence length="83" mass="9338">MWDTLASPGCLVVRRKWEGEIVIVWEEEQWALLGCDTMKAVQFRGFAGACGFVAWYHSGLKCQHWNLKPLPQAQSPSQTSPSS</sequence>
<gene>
    <name evidence="1" type="ORF">A2U01_0016982</name>
</gene>
<evidence type="ECO:0000313" key="2">
    <source>
        <dbReference type="Proteomes" id="UP000265520"/>
    </source>
</evidence>
<evidence type="ECO:0000313" key="1">
    <source>
        <dbReference type="EMBL" id="MCH95999.1"/>
    </source>
</evidence>
<keyword evidence="2" id="KW-1185">Reference proteome</keyword>
<dbReference type="EMBL" id="LXQA010031252">
    <property type="protein sequence ID" value="MCH95999.1"/>
    <property type="molecule type" value="Genomic_DNA"/>
</dbReference>
<protein>
    <submittedName>
        <fullName evidence="1">Uncharacterized protein</fullName>
    </submittedName>
</protein>
<reference evidence="1 2" key="1">
    <citation type="journal article" date="2018" name="Front. Plant Sci.">
        <title>Red Clover (Trifolium pratense) and Zigzag Clover (T. medium) - A Picture of Genomic Similarities and Differences.</title>
        <authorList>
            <person name="Dluhosova J."/>
            <person name="Istvanek J."/>
            <person name="Nedelnik J."/>
            <person name="Repkova J."/>
        </authorList>
    </citation>
    <scope>NUCLEOTIDE SEQUENCE [LARGE SCALE GENOMIC DNA]</scope>
    <source>
        <strain evidence="2">cv. 10/8</strain>
        <tissue evidence="1">Leaf</tissue>
    </source>
</reference>
<accession>A0A392N9T0</accession>
<dbReference type="Proteomes" id="UP000265520">
    <property type="component" value="Unassembled WGS sequence"/>
</dbReference>
<proteinExistence type="predicted"/>
<comment type="caution">
    <text evidence="1">The sequence shown here is derived from an EMBL/GenBank/DDBJ whole genome shotgun (WGS) entry which is preliminary data.</text>
</comment>
<organism evidence="1 2">
    <name type="scientific">Trifolium medium</name>
    <dbReference type="NCBI Taxonomy" id="97028"/>
    <lineage>
        <taxon>Eukaryota</taxon>
        <taxon>Viridiplantae</taxon>
        <taxon>Streptophyta</taxon>
        <taxon>Embryophyta</taxon>
        <taxon>Tracheophyta</taxon>
        <taxon>Spermatophyta</taxon>
        <taxon>Magnoliopsida</taxon>
        <taxon>eudicotyledons</taxon>
        <taxon>Gunneridae</taxon>
        <taxon>Pentapetalae</taxon>
        <taxon>rosids</taxon>
        <taxon>fabids</taxon>
        <taxon>Fabales</taxon>
        <taxon>Fabaceae</taxon>
        <taxon>Papilionoideae</taxon>
        <taxon>50 kb inversion clade</taxon>
        <taxon>NPAAA clade</taxon>
        <taxon>Hologalegina</taxon>
        <taxon>IRL clade</taxon>
        <taxon>Trifolieae</taxon>
        <taxon>Trifolium</taxon>
    </lineage>
</organism>
<name>A0A392N9T0_9FABA</name>
<dbReference type="AlphaFoldDB" id="A0A392N9T0"/>